<evidence type="ECO:0000256" key="7">
    <source>
        <dbReference type="ARBA" id="ARBA00022840"/>
    </source>
</evidence>
<evidence type="ECO:0000256" key="6">
    <source>
        <dbReference type="ARBA" id="ARBA00022777"/>
    </source>
</evidence>
<organism evidence="9 10">
    <name type="scientific">Rheinheimera tilapiae</name>
    <dbReference type="NCBI Taxonomy" id="875043"/>
    <lineage>
        <taxon>Bacteria</taxon>
        <taxon>Pseudomonadati</taxon>
        <taxon>Pseudomonadota</taxon>
        <taxon>Gammaproteobacteria</taxon>
        <taxon>Chromatiales</taxon>
        <taxon>Chromatiaceae</taxon>
        <taxon>Rheinheimera</taxon>
    </lineage>
</organism>
<dbReference type="NCBIfam" id="TIGR01767">
    <property type="entry name" value="MTRK"/>
    <property type="match status" value="1"/>
</dbReference>
<evidence type="ECO:0000256" key="5">
    <source>
        <dbReference type="ARBA" id="ARBA00022741"/>
    </source>
</evidence>
<sequence length="400" mass="44963">MPAFSPFTPEQAAIFANDHSELFGEHSQLQSVAVGVNTQNRVFRVKNQYGTSLIVKQVLPYVGGAGESWVPTQDRARIEAELLKIHGALVPEHVVEVLHYDASYSALLLEDLSQLQLLRTGLIGAKQYPLLADHISTYLARCSFYTSDFAMDGPFKKARTTQFMNPQLCLMSEELFFTDPYCNHDRNQFDMALRPLVQQLWFDEALKAEVAELKAKFESSTQALLHGDLQIGSIFVDTEQTKVIDGEYAFYGPIGFDLGNFLGSLLLHFTALPGLIADPLNRQQQAEYLRQQIEQTESLFCQKFLALAARETKDLALQSELYQQRFVAQVIKDALGYAGTEILRRVIGQQKVADFSKISDKRLKLQCETAALHLGRKLILQHAELSSVSTVLGWLQQQQS</sequence>
<evidence type="ECO:0000313" key="10">
    <source>
        <dbReference type="Proteomes" id="UP001589813"/>
    </source>
</evidence>
<dbReference type="SUPFAM" id="SSF56112">
    <property type="entry name" value="Protein kinase-like (PK-like)"/>
    <property type="match status" value="1"/>
</dbReference>
<reference evidence="9 10" key="1">
    <citation type="submission" date="2024-09" db="EMBL/GenBank/DDBJ databases">
        <authorList>
            <person name="Sun Q."/>
            <person name="Mori K."/>
        </authorList>
    </citation>
    <scope>NUCLEOTIDE SEQUENCE [LARGE SCALE GENOMIC DNA]</scope>
    <source>
        <strain evidence="9 10">KCTC 23315</strain>
    </source>
</reference>
<keyword evidence="10" id="KW-1185">Reference proteome</keyword>
<proteinExistence type="inferred from homology"/>
<comment type="subunit">
    <text evidence="2">Homodimer.</text>
</comment>
<gene>
    <name evidence="9" type="primary">mtnK</name>
    <name evidence="9" type="ORF">ACFFJP_21025</name>
</gene>
<dbReference type="PANTHER" id="PTHR34273">
    <property type="entry name" value="METHYLTHIORIBOSE KINASE"/>
    <property type="match status" value="1"/>
</dbReference>
<dbReference type="Pfam" id="PF01636">
    <property type="entry name" value="APH"/>
    <property type="match status" value="1"/>
</dbReference>
<dbReference type="PANTHER" id="PTHR34273:SF2">
    <property type="entry name" value="METHYLTHIORIBOSE KINASE"/>
    <property type="match status" value="1"/>
</dbReference>
<dbReference type="RefSeq" id="WP_377249014.1">
    <property type="nucleotide sequence ID" value="NZ_JBHLXP010000011.1"/>
</dbReference>
<evidence type="ECO:0000256" key="1">
    <source>
        <dbReference type="ARBA" id="ARBA00010165"/>
    </source>
</evidence>
<keyword evidence="5" id="KW-0547">Nucleotide-binding</keyword>
<keyword evidence="6 9" id="KW-0418">Kinase</keyword>
<evidence type="ECO:0000256" key="4">
    <source>
        <dbReference type="ARBA" id="ARBA00022679"/>
    </source>
</evidence>
<dbReference type="InterPro" id="IPR011009">
    <property type="entry name" value="Kinase-like_dom_sf"/>
</dbReference>
<dbReference type="InterPro" id="IPR002575">
    <property type="entry name" value="Aminoglycoside_PTrfase"/>
</dbReference>
<keyword evidence="4 9" id="KW-0808">Transferase</keyword>
<name>A0ABV6BIR2_9GAMM</name>
<evidence type="ECO:0000256" key="3">
    <source>
        <dbReference type="ARBA" id="ARBA00012128"/>
    </source>
</evidence>
<comment type="caution">
    <text evidence="9">The sequence shown here is derived from an EMBL/GenBank/DDBJ whole genome shotgun (WGS) entry which is preliminary data.</text>
</comment>
<dbReference type="Gene3D" id="3.30.200.20">
    <property type="entry name" value="Phosphorylase Kinase, domain 1"/>
    <property type="match status" value="1"/>
</dbReference>
<accession>A0ABV6BIR2</accession>
<dbReference type="EMBL" id="JBHLXP010000011">
    <property type="protein sequence ID" value="MFC0050774.1"/>
    <property type="molecule type" value="Genomic_DNA"/>
</dbReference>
<dbReference type="Gene3D" id="3.90.1200.10">
    <property type="match status" value="1"/>
</dbReference>
<dbReference type="Proteomes" id="UP001589813">
    <property type="component" value="Unassembled WGS sequence"/>
</dbReference>
<dbReference type="EC" id="2.7.1.100" evidence="3"/>
<dbReference type="PIRSF" id="PIRSF031134">
    <property type="entry name" value="MTRK"/>
    <property type="match status" value="1"/>
</dbReference>
<evidence type="ECO:0000259" key="8">
    <source>
        <dbReference type="Pfam" id="PF01636"/>
    </source>
</evidence>
<evidence type="ECO:0000313" key="9">
    <source>
        <dbReference type="EMBL" id="MFC0050774.1"/>
    </source>
</evidence>
<keyword evidence="7" id="KW-0067">ATP-binding</keyword>
<feature type="domain" description="Aminoglycoside phosphotransferase" evidence="8">
    <location>
        <begin position="40"/>
        <end position="266"/>
    </location>
</feature>
<dbReference type="InterPro" id="IPR009212">
    <property type="entry name" value="Methylthioribose_kinase"/>
</dbReference>
<protein>
    <recommendedName>
        <fullName evidence="3">S-methyl-5-thioribose kinase</fullName>
        <ecNumber evidence="3">2.7.1.100</ecNumber>
    </recommendedName>
</protein>
<evidence type="ECO:0000256" key="2">
    <source>
        <dbReference type="ARBA" id="ARBA00011738"/>
    </source>
</evidence>
<dbReference type="GO" id="GO:0046522">
    <property type="term" value="F:S-methyl-5-thioribose kinase activity"/>
    <property type="evidence" value="ECO:0007669"/>
    <property type="project" value="UniProtKB-EC"/>
</dbReference>
<comment type="similarity">
    <text evidence="1">Belongs to the methylthioribose kinase family.</text>
</comment>